<evidence type="ECO:0000256" key="2">
    <source>
        <dbReference type="ARBA" id="ARBA00022801"/>
    </source>
</evidence>
<keyword evidence="2 5" id="KW-0378">Hydrolase</keyword>
<accession>A0A0G4EX39</accession>
<evidence type="ECO:0000256" key="3">
    <source>
        <dbReference type="ARBA" id="ARBA00022840"/>
    </source>
</evidence>
<feature type="domain" description="Helicase C-terminal" evidence="7">
    <location>
        <begin position="337"/>
        <end position="491"/>
    </location>
</feature>
<dbReference type="EMBL" id="CDMY01000344">
    <property type="protein sequence ID" value="CEM03562.1"/>
    <property type="molecule type" value="Genomic_DNA"/>
</dbReference>
<gene>
    <name evidence="8" type="ORF">Vbra_13950</name>
</gene>
<dbReference type="STRING" id="1169540.A0A0G4EX39"/>
<dbReference type="Pfam" id="PF00270">
    <property type="entry name" value="DEAD"/>
    <property type="match status" value="1"/>
</dbReference>
<dbReference type="AlphaFoldDB" id="A0A0G4EX39"/>
<dbReference type="PhylomeDB" id="A0A0G4EX39"/>
<dbReference type="VEuPathDB" id="CryptoDB:Vbra_13950"/>
<evidence type="ECO:0000313" key="8">
    <source>
        <dbReference type="EMBL" id="CEM03562.1"/>
    </source>
</evidence>
<dbReference type="InterPro" id="IPR001650">
    <property type="entry name" value="Helicase_C-like"/>
</dbReference>
<evidence type="ECO:0000256" key="5">
    <source>
        <dbReference type="RuleBase" id="RU365068"/>
    </source>
</evidence>
<organism evidence="8 9">
    <name type="scientific">Vitrella brassicaformis (strain CCMP3155)</name>
    <dbReference type="NCBI Taxonomy" id="1169540"/>
    <lineage>
        <taxon>Eukaryota</taxon>
        <taxon>Sar</taxon>
        <taxon>Alveolata</taxon>
        <taxon>Colpodellida</taxon>
        <taxon>Vitrellaceae</taxon>
        <taxon>Vitrella</taxon>
    </lineage>
</organism>
<dbReference type="SUPFAM" id="SSF52540">
    <property type="entry name" value="P-loop containing nucleoside triphosphate hydrolases"/>
    <property type="match status" value="1"/>
</dbReference>
<dbReference type="GO" id="GO:0016787">
    <property type="term" value="F:hydrolase activity"/>
    <property type="evidence" value="ECO:0007669"/>
    <property type="project" value="UniProtKB-KW"/>
</dbReference>
<dbReference type="InterPro" id="IPR027417">
    <property type="entry name" value="P-loop_NTPase"/>
</dbReference>
<evidence type="ECO:0000256" key="4">
    <source>
        <dbReference type="ARBA" id="ARBA00022884"/>
    </source>
</evidence>
<dbReference type="SMART" id="SM00487">
    <property type="entry name" value="DEXDc"/>
    <property type="match status" value="1"/>
</dbReference>
<dbReference type="PROSITE" id="PS51192">
    <property type="entry name" value="HELICASE_ATP_BIND_1"/>
    <property type="match status" value="1"/>
</dbReference>
<keyword evidence="4 5" id="KW-0694">RNA-binding</keyword>
<keyword evidence="9" id="KW-1185">Reference proteome</keyword>
<evidence type="ECO:0000256" key="1">
    <source>
        <dbReference type="ARBA" id="ARBA00022741"/>
    </source>
</evidence>
<keyword evidence="3 5" id="KW-0067">ATP-binding</keyword>
<dbReference type="GO" id="GO:0003724">
    <property type="term" value="F:RNA helicase activity"/>
    <property type="evidence" value="ECO:0007669"/>
    <property type="project" value="UniProtKB-EC"/>
</dbReference>
<dbReference type="Proteomes" id="UP000041254">
    <property type="component" value="Unassembled WGS sequence"/>
</dbReference>
<keyword evidence="1 5" id="KW-0547">Nucleotide-binding</keyword>
<protein>
    <recommendedName>
        <fullName evidence="5">ATP-dependent RNA helicase</fullName>
        <ecNumber evidence="5">3.6.4.13</ecNumber>
    </recommendedName>
</protein>
<dbReference type="PANTHER" id="PTHR24031">
    <property type="entry name" value="RNA HELICASE"/>
    <property type="match status" value="1"/>
</dbReference>
<comment type="function">
    <text evidence="5">RNA helicase.</text>
</comment>
<dbReference type="GO" id="GO:0005524">
    <property type="term" value="F:ATP binding"/>
    <property type="evidence" value="ECO:0007669"/>
    <property type="project" value="UniProtKB-UniRule"/>
</dbReference>
<keyword evidence="5" id="KW-0347">Helicase</keyword>
<dbReference type="Gene3D" id="3.40.50.300">
    <property type="entry name" value="P-loop containing nucleotide triphosphate hydrolases"/>
    <property type="match status" value="2"/>
</dbReference>
<dbReference type="InParanoid" id="A0A0G4EX39"/>
<sequence length="679" mass="75183">MLRSAAVARRSLPSLIVKPPAFSRCQRARTSTAPTLSAPPAPQPSAYQPVVDLKLSDELQRGLHDVMGIARLTAVQQMTFRPASEWSDVLIRAPSGSGKTVAFLLPVLHKLHSVLASGSNSTSGISCLIISPTRELAMQTHSTCERLLQYHRSMTCGLMVSGGPIDDDLRRIREDRPTVLIVTPGRLVDHMKRTDHFLPALKRSLRVLIVDEAAHLLDLPCIKALLAIINRLPEDRQTLLFTSTVDEGVRRMAQRMLRTNFEYLDCTAVLRNHDIMWMEQRQRGDVIDDTAAGDVPELAPSVTRLSSHVPVETIPTPTNPSLSQHFLHYPSERFFLVLYNLIERERQAAPETYKLVVFFPTVRFLQFAYVLLKHLVYRGQPDVGMMALHRHLTVARRRAAWDRFAGASRGVLFASDLAGMGLDLPNVTLVVQIGHPPTADQYINRVGRTARMGDSGRALLLLNELESHSLTPLLRAHVPIRPAPSSLKESLLLPSPLLDRLFAPSPIDFQPNLSQDRTPMLQIGGSPSVLPALVSDDRLLTSGDAGVDGHGEHQGQVADCVRGDHRHWYSVPHLYASGALAYRSLVGYYAKMWDTLRIESKSVPAVINKVFESAGLRKPPVVTKQFAATNQLIDAPGLHYDYHATRKTALIAALPGYAGHASRLRQVTHRQRAAMNNGV</sequence>
<dbReference type="PROSITE" id="PS51194">
    <property type="entry name" value="HELICASE_CTER"/>
    <property type="match status" value="1"/>
</dbReference>
<reference evidence="8 9" key="1">
    <citation type="submission" date="2014-11" db="EMBL/GenBank/DDBJ databases">
        <authorList>
            <person name="Zhu J."/>
            <person name="Qi W."/>
            <person name="Song R."/>
        </authorList>
    </citation>
    <scope>NUCLEOTIDE SEQUENCE [LARGE SCALE GENOMIC DNA]</scope>
</reference>
<evidence type="ECO:0000313" key="9">
    <source>
        <dbReference type="Proteomes" id="UP000041254"/>
    </source>
</evidence>
<proteinExistence type="inferred from homology"/>
<comment type="domain">
    <text evidence="5">The Q motif is unique to and characteristic of the DEAD box family of RNA helicases and controls ATP binding and hydrolysis.</text>
</comment>
<dbReference type="OrthoDB" id="193716at2759"/>
<name>A0A0G4EX39_VITBC</name>
<comment type="catalytic activity">
    <reaction evidence="5">
        <text>ATP + H2O = ADP + phosphate + H(+)</text>
        <dbReference type="Rhea" id="RHEA:13065"/>
        <dbReference type="ChEBI" id="CHEBI:15377"/>
        <dbReference type="ChEBI" id="CHEBI:15378"/>
        <dbReference type="ChEBI" id="CHEBI:30616"/>
        <dbReference type="ChEBI" id="CHEBI:43474"/>
        <dbReference type="ChEBI" id="CHEBI:456216"/>
        <dbReference type="EC" id="3.6.4.13"/>
    </reaction>
</comment>
<dbReference type="InterPro" id="IPR014001">
    <property type="entry name" value="Helicase_ATP-bd"/>
</dbReference>
<evidence type="ECO:0000259" key="7">
    <source>
        <dbReference type="PROSITE" id="PS51194"/>
    </source>
</evidence>
<evidence type="ECO:0000259" key="6">
    <source>
        <dbReference type="PROSITE" id="PS51192"/>
    </source>
</evidence>
<dbReference type="EC" id="3.6.4.13" evidence="5"/>
<dbReference type="GO" id="GO:0003723">
    <property type="term" value="F:RNA binding"/>
    <property type="evidence" value="ECO:0007669"/>
    <property type="project" value="UniProtKB-UniRule"/>
</dbReference>
<dbReference type="InterPro" id="IPR011545">
    <property type="entry name" value="DEAD/DEAH_box_helicase_dom"/>
</dbReference>
<dbReference type="SMART" id="SM00490">
    <property type="entry name" value="HELICc"/>
    <property type="match status" value="1"/>
</dbReference>
<feature type="domain" description="Helicase ATP-binding" evidence="6">
    <location>
        <begin position="80"/>
        <end position="263"/>
    </location>
</feature>
<dbReference type="Pfam" id="PF00271">
    <property type="entry name" value="Helicase_C"/>
    <property type="match status" value="1"/>
</dbReference>
<dbReference type="FunCoup" id="A0A0G4EX39">
    <property type="interactions" value="3"/>
</dbReference>
<dbReference type="CDD" id="cd18787">
    <property type="entry name" value="SF2_C_DEAD"/>
    <property type="match status" value="1"/>
</dbReference>
<comment type="similarity">
    <text evidence="5">Belongs to the DEAD box helicase family.</text>
</comment>